<dbReference type="GO" id="GO:0005391">
    <property type="term" value="F:P-type sodium:potassium-exchanging transporter activity"/>
    <property type="evidence" value="ECO:0007669"/>
    <property type="project" value="TreeGrafter"/>
</dbReference>
<dbReference type="VEuPathDB" id="FungiDB:PSHT_04379"/>
<feature type="transmembrane region" description="Helical" evidence="3">
    <location>
        <begin position="21"/>
        <end position="41"/>
    </location>
</feature>
<dbReference type="GO" id="GO:0036376">
    <property type="term" value="P:sodium ion export across plasma membrane"/>
    <property type="evidence" value="ECO:0007669"/>
    <property type="project" value="TreeGrafter"/>
</dbReference>
<evidence type="ECO:0000313" key="5">
    <source>
        <dbReference type="Proteomes" id="UP000238274"/>
    </source>
</evidence>
<reference evidence="5" key="2">
    <citation type="journal article" date="2018" name="BMC Genomics">
        <title>Genomic insights into host adaptation between the wheat stripe rust pathogen (Puccinia striiformis f. sp. tritici) and the barley stripe rust pathogen (Puccinia striiformis f. sp. hordei).</title>
        <authorList>
            <person name="Xia C."/>
            <person name="Wang M."/>
            <person name="Yin C."/>
            <person name="Cornejo O.E."/>
            <person name="Hulbert S.H."/>
            <person name="Chen X."/>
        </authorList>
    </citation>
    <scope>NUCLEOTIDE SEQUENCE [LARGE SCALE GENOMIC DNA]</scope>
    <source>
        <strain evidence="5">93TX-2</strain>
    </source>
</reference>
<dbReference type="GO" id="GO:1990573">
    <property type="term" value="P:potassium ion import across plasma membrane"/>
    <property type="evidence" value="ECO:0007669"/>
    <property type="project" value="TreeGrafter"/>
</dbReference>
<comment type="subcellular location">
    <subcellularLocation>
        <location evidence="1">Cell membrane</location>
        <topology evidence="1">Multi-pass membrane protein</topology>
    </subcellularLocation>
</comment>
<organism evidence="4 5">
    <name type="scientific">Puccinia striiformis</name>
    <dbReference type="NCBI Taxonomy" id="27350"/>
    <lineage>
        <taxon>Eukaryota</taxon>
        <taxon>Fungi</taxon>
        <taxon>Dikarya</taxon>
        <taxon>Basidiomycota</taxon>
        <taxon>Pucciniomycotina</taxon>
        <taxon>Pucciniomycetes</taxon>
        <taxon>Pucciniales</taxon>
        <taxon>Pucciniaceae</taxon>
        <taxon>Puccinia</taxon>
    </lineage>
</organism>
<evidence type="ECO:0000256" key="2">
    <source>
        <dbReference type="ARBA" id="ARBA00022475"/>
    </source>
</evidence>
<accession>A0A2S4WD91</accession>
<keyword evidence="3" id="KW-1133">Transmembrane helix</keyword>
<evidence type="ECO:0000313" key="4">
    <source>
        <dbReference type="EMBL" id="POW19734.1"/>
    </source>
</evidence>
<dbReference type="InterPro" id="IPR008250">
    <property type="entry name" value="ATPase_P-typ_transduc_dom_A_sf"/>
</dbReference>
<dbReference type="OrthoDB" id="158672at2759"/>
<keyword evidence="3" id="KW-0812">Transmembrane</keyword>
<dbReference type="GO" id="GO:0030007">
    <property type="term" value="P:intracellular potassium ion homeostasis"/>
    <property type="evidence" value="ECO:0007669"/>
    <property type="project" value="TreeGrafter"/>
</dbReference>
<gene>
    <name evidence="4" type="ORF">PSHT_04379</name>
</gene>
<keyword evidence="3" id="KW-0472">Membrane</keyword>
<protein>
    <submittedName>
        <fullName evidence="4">Uncharacterized protein</fullName>
    </submittedName>
</protein>
<proteinExistence type="predicted"/>
<comment type="caution">
    <text evidence="4">The sequence shown here is derived from an EMBL/GenBank/DDBJ whole genome shotgun (WGS) entry which is preliminary data.</text>
</comment>
<reference evidence="5" key="3">
    <citation type="journal article" date="2018" name="Mol. Plant Microbe Interact.">
        <title>Genome sequence resources for the wheat stripe rust pathogen (Puccinia striiformis f. sp. tritici) and the barley stripe rust pathogen (Puccinia striiformis f. sp. hordei).</title>
        <authorList>
            <person name="Xia C."/>
            <person name="Wang M."/>
            <person name="Yin C."/>
            <person name="Cornejo O.E."/>
            <person name="Hulbert S.H."/>
            <person name="Chen X."/>
        </authorList>
    </citation>
    <scope>NUCLEOTIDE SEQUENCE [LARGE SCALE GENOMIC DNA]</scope>
    <source>
        <strain evidence="5">93TX-2</strain>
    </source>
</reference>
<dbReference type="GO" id="GO:0005886">
    <property type="term" value="C:plasma membrane"/>
    <property type="evidence" value="ECO:0007669"/>
    <property type="project" value="UniProtKB-SubCell"/>
</dbReference>
<dbReference type="SUPFAM" id="SSF81653">
    <property type="entry name" value="Calcium ATPase, transduction domain A"/>
    <property type="match status" value="1"/>
</dbReference>
<dbReference type="AlphaFoldDB" id="A0A2S4WD91"/>
<dbReference type="PANTHER" id="PTHR43294:SF21">
    <property type="entry name" value="CATION TRANSPORTING ATPASE"/>
    <property type="match status" value="1"/>
</dbReference>
<reference evidence="4 5" key="1">
    <citation type="submission" date="2017-12" db="EMBL/GenBank/DDBJ databases">
        <title>Gene loss provides genomic basis for host adaptation in cereal stripe rust fungi.</title>
        <authorList>
            <person name="Xia C."/>
        </authorList>
    </citation>
    <scope>NUCLEOTIDE SEQUENCE [LARGE SCALE GENOMIC DNA]</scope>
    <source>
        <strain evidence="4 5">93TX-2</strain>
    </source>
</reference>
<dbReference type="GO" id="GO:0006883">
    <property type="term" value="P:intracellular sodium ion homeostasis"/>
    <property type="evidence" value="ECO:0007669"/>
    <property type="project" value="TreeGrafter"/>
</dbReference>
<name>A0A2S4WD91_9BASI</name>
<dbReference type="Proteomes" id="UP000238274">
    <property type="component" value="Unassembled WGS sequence"/>
</dbReference>
<evidence type="ECO:0000256" key="3">
    <source>
        <dbReference type="SAM" id="Phobius"/>
    </source>
</evidence>
<evidence type="ECO:0000256" key="1">
    <source>
        <dbReference type="ARBA" id="ARBA00004651"/>
    </source>
</evidence>
<dbReference type="InterPro" id="IPR050510">
    <property type="entry name" value="Cation_transp_ATPase_P-type"/>
</dbReference>
<dbReference type="VEuPathDB" id="FungiDB:PSTT_09078"/>
<sequence>MRRSLLMPGMKVIDFENNKANEYLGAILIIIAFLNAFIAWYQGHKADAILASFLSMMLPSCKVMGDKVPADLVLFAASDIKVNNSSSAPLKHATYFSSEGFGIVVRTGDHTFIGQIAGMTRGEPDNKSPLAQEIDDFVKIISCIAISTSAHHC</sequence>
<dbReference type="GO" id="GO:1902600">
    <property type="term" value="P:proton transmembrane transport"/>
    <property type="evidence" value="ECO:0007669"/>
    <property type="project" value="TreeGrafter"/>
</dbReference>
<dbReference type="PANTHER" id="PTHR43294">
    <property type="entry name" value="SODIUM/POTASSIUM-TRANSPORTING ATPASE SUBUNIT ALPHA"/>
    <property type="match status" value="1"/>
</dbReference>
<dbReference type="SUPFAM" id="SSF81665">
    <property type="entry name" value="Calcium ATPase, transmembrane domain M"/>
    <property type="match status" value="1"/>
</dbReference>
<dbReference type="Gene3D" id="1.20.1110.10">
    <property type="entry name" value="Calcium-transporting ATPase, transmembrane domain"/>
    <property type="match status" value="1"/>
</dbReference>
<keyword evidence="2" id="KW-1003">Cell membrane</keyword>
<dbReference type="Gene3D" id="2.70.150.10">
    <property type="entry name" value="Calcium-transporting ATPase, cytoplasmic transduction domain A"/>
    <property type="match status" value="1"/>
</dbReference>
<keyword evidence="5" id="KW-1185">Reference proteome</keyword>
<dbReference type="InterPro" id="IPR023298">
    <property type="entry name" value="ATPase_P-typ_TM_dom_sf"/>
</dbReference>
<dbReference type="EMBL" id="PKSM01000044">
    <property type="protein sequence ID" value="POW19734.1"/>
    <property type="molecule type" value="Genomic_DNA"/>
</dbReference>